<sequence length="64" mass="6842">MTRPLMDAVRRRQFRTALFVAAAVVVVLTAAGWLGYGNFATTLPGLALLVVAGYLGFRASRSLS</sequence>
<gene>
    <name evidence="2" type="ORF">GCM10009030_03820</name>
</gene>
<dbReference type="Proteomes" id="UP000605784">
    <property type="component" value="Unassembled WGS sequence"/>
</dbReference>
<dbReference type="RefSeq" id="WP_188994033.1">
    <property type="nucleotide sequence ID" value="NZ_BMOU01000001.1"/>
</dbReference>
<feature type="transmembrane region" description="Helical" evidence="1">
    <location>
        <begin position="12"/>
        <end position="33"/>
    </location>
</feature>
<comment type="caution">
    <text evidence="2">The sequence shown here is derived from an EMBL/GenBank/DDBJ whole genome shotgun (WGS) entry which is preliminary data.</text>
</comment>
<accession>A0A830GH68</accession>
<protein>
    <submittedName>
        <fullName evidence="2">Uncharacterized protein</fullName>
    </submittedName>
</protein>
<evidence type="ECO:0000256" key="1">
    <source>
        <dbReference type="SAM" id="Phobius"/>
    </source>
</evidence>
<keyword evidence="1" id="KW-1133">Transmembrane helix</keyword>
<keyword evidence="1" id="KW-0812">Transmembrane</keyword>
<dbReference type="EMBL" id="BMOU01000001">
    <property type="protein sequence ID" value="GGN86290.1"/>
    <property type="molecule type" value="Genomic_DNA"/>
</dbReference>
<evidence type="ECO:0000313" key="3">
    <source>
        <dbReference type="Proteomes" id="UP000605784"/>
    </source>
</evidence>
<keyword evidence="1" id="KW-0472">Membrane</keyword>
<proteinExistence type="predicted"/>
<feature type="transmembrane region" description="Helical" evidence="1">
    <location>
        <begin position="39"/>
        <end position="57"/>
    </location>
</feature>
<organism evidence="2 3">
    <name type="scientific">Haloarcula pellucida</name>
    <dbReference type="NCBI Taxonomy" id="1427151"/>
    <lineage>
        <taxon>Archaea</taxon>
        <taxon>Methanobacteriati</taxon>
        <taxon>Methanobacteriota</taxon>
        <taxon>Stenosarchaea group</taxon>
        <taxon>Halobacteria</taxon>
        <taxon>Halobacteriales</taxon>
        <taxon>Haloarculaceae</taxon>
        <taxon>Haloarcula</taxon>
    </lineage>
</organism>
<name>A0A830GH68_9EURY</name>
<reference evidence="2" key="2">
    <citation type="submission" date="2020-09" db="EMBL/GenBank/DDBJ databases">
        <authorList>
            <person name="Sun Q."/>
            <person name="Ohkuma M."/>
        </authorList>
    </citation>
    <scope>NUCLEOTIDE SEQUENCE</scope>
    <source>
        <strain evidence="2">JCM 17820</strain>
    </source>
</reference>
<evidence type="ECO:0000313" key="2">
    <source>
        <dbReference type="EMBL" id="GGN86290.1"/>
    </source>
</evidence>
<keyword evidence="3" id="KW-1185">Reference proteome</keyword>
<reference evidence="2" key="1">
    <citation type="journal article" date="2014" name="Int. J. Syst. Evol. Microbiol.">
        <title>Complete genome sequence of Corynebacterium casei LMG S-19264T (=DSM 44701T), isolated from a smear-ripened cheese.</title>
        <authorList>
            <consortium name="US DOE Joint Genome Institute (JGI-PGF)"/>
            <person name="Walter F."/>
            <person name="Albersmeier A."/>
            <person name="Kalinowski J."/>
            <person name="Ruckert C."/>
        </authorList>
    </citation>
    <scope>NUCLEOTIDE SEQUENCE</scope>
    <source>
        <strain evidence="2">JCM 17820</strain>
    </source>
</reference>
<dbReference type="AlphaFoldDB" id="A0A830GH68"/>